<organism evidence="1 2">
    <name type="scientific">Eumeta variegata</name>
    <name type="common">Bagworm moth</name>
    <name type="synonym">Eumeta japonica</name>
    <dbReference type="NCBI Taxonomy" id="151549"/>
    <lineage>
        <taxon>Eukaryota</taxon>
        <taxon>Metazoa</taxon>
        <taxon>Ecdysozoa</taxon>
        <taxon>Arthropoda</taxon>
        <taxon>Hexapoda</taxon>
        <taxon>Insecta</taxon>
        <taxon>Pterygota</taxon>
        <taxon>Neoptera</taxon>
        <taxon>Endopterygota</taxon>
        <taxon>Lepidoptera</taxon>
        <taxon>Glossata</taxon>
        <taxon>Ditrysia</taxon>
        <taxon>Tineoidea</taxon>
        <taxon>Psychidae</taxon>
        <taxon>Oiketicinae</taxon>
        <taxon>Eumeta</taxon>
    </lineage>
</organism>
<reference evidence="1 2" key="1">
    <citation type="journal article" date="2019" name="Commun. Biol.">
        <title>The bagworm genome reveals a unique fibroin gene that provides high tensile strength.</title>
        <authorList>
            <person name="Kono N."/>
            <person name="Nakamura H."/>
            <person name="Ohtoshi R."/>
            <person name="Tomita M."/>
            <person name="Numata K."/>
            <person name="Arakawa K."/>
        </authorList>
    </citation>
    <scope>NUCLEOTIDE SEQUENCE [LARGE SCALE GENOMIC DNA]</scope>
</reference>
<dbReference type="EMBL" id="BGZK01000093">
    <property type="protein sequence ID" value="GBP18118.1"/>
    <property type="molecule type" value="Genomic_DNA"/>
</dbReference>
<evidence type="ECO:0000313" key="1">
    <source>
        <dbReference type="EMBL" id="GBP18118.1"/>
    </source>
</evidence>
<dbReference type="AlphaFoldDB" id="A0A4C1TW26"/>
<proteinExistence type="predicted"/>
<name>A0A4C1TW26_EUMVA</name>
<keyword evidence="2" id="KW-1185">Reference proteome</keyword>
<gene>
    <name evidence="1" type="ORF">EVAR_12899_1</name>
</gene>
<evidence type="ECO:0000313" key="2">
    <source>
        <dbReference type="Proteomes" id="UP000299102"/>
    </source>
</evidence>
<protein>
    <submittedName>
        <fullName evidence="1">Uncharacterized protein</fullName>
    </submittedName>
</protein>
<comment type="caution">
    <text evidence="1">The sequence shown here is derived from an EMBL/GenBank/DDBJ whole genome shotgun (WGS) entry which is preliminary data.</text>
</comment>
<dbReference type="Proteomes" id="UP000299102">
    <property type="component" value="Unassembled WGS sequence"/>
</dbReference>
<sequence length="104" mass="11373">MSAATEVQWLGQHRSGVILPSSVTVGFTSSSGFSTVPTEAERGVGRLEVLSHVTCNIKGQHDTYNNPLYNTIESFAVEPDHARPTDGYGSHDDVRHLLVHRLDD</sequence>
<accession>A0A4C1TW26</accession>